<comment type="caution">
    <text evidence="1">The sequence shown here is derived from an EMBL/GenBank/DDBJ whole genome shotgun (WGS) entry which is preliminary data.</text>
</comment>
<dbReference type="RefSeq" id="WP_115825029.1">
    <property type="nucleotide sequence ID" value="NZ_QUAE01000030.1"/>
</dbReference>
<dbReference type="AlphaFoldDB" id="A0A3E0IZL1"/>
<gene>
    <name evidence="1" type="ORF">DYE48_19675</name>
</gene>
<dbReference type="EMBL" id="QUAE01000030">
    <property type="protein sequence ID" value="REJ06044.1"/>
    <property type="molecule type" value="Genomic_DNA"/>
</dbReference>
<protein>
    <submittedName>
        <fullName evidence="1">Uncharacterized protein</fullName>
    </submittedName>
</protein>
<sequence length="29" mass="3763">MNRWRSHAHLLFSNCPNYYEYKETPYKWK</sequence>
<organism evidence="1 2">
    <name type="scientific">Halobacillus trueperi</name>
    <dbReference type="NCBI Taxonomy" id="156205"/>
    <lineage>
        <taxon>Bacteria</taxon>
        <taxon>Bacillati</taxon>
        <taxon>Bacillota</taxon>
        <taxon>Bacilli</taxon>
        <taxon>Bacillales</taxon>
        <taxon>Bacillaceae</taxon>
        <taxon>Halobacillus</taxon>
    </lineage>
</organism>
<dbReference type="Proteomes" id="UP000256305">
    <property type="component" value="Unassembled WGS sequence"/>
</dbReference>
<evidence type="ECO:0000313" key="2">
    <source>
        <dbReference type="Proteomes" id="UP000256305"/>
    </source>
</evidence>
<name>A0A3E0IZL1_9BACI</name>
<evidence type="ECO:0000313" key="1">
    <source>
        <dbReference type="EMBL" id="REJ06044.1"/>
    </source>
</evidence>
<keyword evidence="2" id="KW-1185">Reference proteome</keyword>
<accession>A0A3E0IZL1</accession>
<proteinExistence type="predicted"/>
<reference evidence="1 2" key="1">
    <citation type="submission" date="2018-08" db="EMBL/GenBank/DDBJ databases">
        <title>Genome sequence of Halobacillus trueperi KCTC 3686.</title>
        <authorList>
            <person name="Cho K.H."/>
            <person name="Kwak M.-J."/>
            <person name="Kim B.-Y."/>
            <person name="Chun J."/>
        </authorList>
    </citation>
    <scope>NUCLEOTIDE SEQUENCE [LARGE SCALE GENOMIC DNA]</scope>
    <source>
        <strain evidence="1 2">KCTC 3686</strain>
    </source>
</reference>